<evidence type="ECO:0000256" key="2">
    <source>
        <dbReference type="ARBA" id="ARBA00022729"/>
    </source>
</evidence>
<dbReference type="RefSeq" id="WP_167806222.1">
    <property type="nucleotide sequence ID" value="NZ_JAAVMB010000001.1"/>
</dbReference>
<evidence type="ECO:0000256" key="3">
    <source>
        <dbReference type="ARBA" id="ARBA00022801"/>
    </source>
</evidence>
<dbReference type="PROSITE" id="PS00953">
    <property type="entry name" value="GLYCOSYL_HYDROL_F25_1"/>
    <property type="match status" value="1"/>
</dbReference>
<comment type="similarity">
    <text evidence="1 5">Belongs to the glycosyl hydrolase 25 family.</text>
</comment>
<feature type="domain" description="GW" evidence="7">
    <location>
        <begin position="754"/>
        <end position="833"/>
    </location>
</feature>
<dbReference type="Pfam" id="PF01183">
    <property type="entry name" value="Glyco_hydro_25"/>
    <property type="match status" value="1"/>
</dbReference>
<dbReference type="SMART" id="SM00641">
    <property type="entry name" value="Glyco_25"/>
    <property type="match status" value="1"/>
</dbReference>
<proteinExistence type="inferred from homology"/>
<dbReference type="PANTHER" id="PTHR34135">
    <property type="entry name" value="LYSOZYME"/>
    <property type="match status" value="1"/>
</dbReference>
<dbReference type="InterPro" id="IPR008270">
    <property type="entry name" value="Glyco_hydro_25_AS"/>
</dbReference>
<sequence length="989" mass="111157">MKKRISIYASLTVLLSPSIVMAEEVITSSSTSSSQDTLIDVSEESRDMEVTIFSDKDEISKESSEDSKVEKIVETKKEKEAELIFFNGEWIEIELEPEEIAGIEKYEQPEIDESNQNALGSFNSMIQLRASFSEPRVIESNNQSIPRIDFVDVSSHQGNISVADYQNMKKQGITGVVVKLTESTNYINPNAANQINNAKAAGLKVSAYHFSHFMNKDSAIAEARFFAKAAKDFGLDSSTVMVNDAEKSTMNNGRITENSIYFASTLENEFGFKRVVHYSMASWFTPTILDMARLGGDLSSWKAEFPYSPSKNNLLHQESSAWQWGSSTHFVGDSQKNRIFDTNIDYSNTFSTPLKYDIYPITKKTFIVNDLGAIYNEPYISGTIRQDTTEGMLNQMIDITAQSETGYGLWYQFSYVKAGINKVGWLKSTDIQDIIEEKEMHQLLYVNLENGAVYDTPYTETTKKIGTTANIKNKEFKVSKSAKTGYGVWYFGNYEQDNAKKSGWIKSTDLVNELVVITPISDKIFIINGNAAIYEKPYVEGVKRQDVTTGMDGQVIDLTAKSETTFGEWYEFSYVKAGLKKTGWIKSTDTMNTIDEKKENKMLYISNENGAVYDTPYTASTQKIGTTNGFKNKEFKVSKSALTGYGLWYFGTYTQDKEKKSGWINTTDLTDNIVVTTPISDKTFIMNNNGAIYEKPYVEGVKRQDVTTGMSGQVIDLTAKSTTSFGAWYEFSYVKSGVKKVGWIKSTDTQSIIEEKNENQVFSIVNEKGAVYDSPYTASTQKIGTTAGFRNKEFKVSKSAKTGYGLWYYGEYTQNNTKKVGWIKSVDLDNNLNVIMPTSDKTFIMNNNGAIYEKPYVEGVKRQDVTIGMSGQVIDLTAKSRTSFGEWYEFSYVKSGVKKIGWIKSTDTQSIIEEKNENSLFTIINENGAVYDSPYTADTKKIGTTSGFKNKEFKVSESAKTGYGLWYYGEYTQNNTKKVGWIKSSDIAK</sequence>
<dbReference type="EMBL" id="JAAVMB010000001">
    <property type="protein sequence ID" value="NKC66949.1"/>
    <property type="molecule type" value="Genomic_DNA"/>
</dbReference>
<dbReference type="SUPFAM" id="SSF82057">
    <property type="entry name" value="Prokaryotic SH3-related domain"/>
    <property type="match status" value="5"/>
</dbReference>
<evidence type="ECO:0000313" key="8">
    <source>
        <dbReference type="EMBL" id="NKC66949.1"/>
    </source>
</evidence>
<dbReference type="Proteomes" id="UP000521358">
    <property type="component" value="Unassembled WGS sequence"/>
</dbReference>
<keyword evidence="2 6" id="KW-0732">Signal</keyword>
<protein>
    <recommendedName>
        <fullName evidence="5">Lysozyme</fullName>
        <ecNumber evidence="5">3.2.1.17</ecNumber>
    </recommendedName>
</protein>
<dbReference type="InterPro" id="IPR017853">
    <property type="entry name" value="GH"/>
</dbReference>
<dbReference type="GO" id="GO:0016052">
    <property type="term" value="P:carbohydrate catabolic process"/>
    <property type="evidence" value="ECO:0007669"/>
    <property type="project" value="TreeGrafter"/>
</dbReference>
<keyword evidence="3 5" id="KW-0378">Hydrolase</keyword>
<dbReference type="SUPFAM" id="SSF51445">
    <property type="entry name" value="(Trans)glycosidases"/>
    <property type="match status" value="1"/>
</dbReference>
<dbReference type="InterPro" id="IPR002053">
    <property type="entry name" value="Glyco_hydro_25"/>
</dbReference>
<dbReference type="Gene3D" id="3.20.20.80">
    <property type="entry name" value="Glycosidases"/>
    <property type="match status" value="1"/>
</dbReference>
<dbReference type="PROSITE" id="PS51904">
    <property type="entry name" value="GLYCOSYL_HYDROL_F25_2"/>
    <property type="match status" value="1"/>
</dbReference>
<dbReference type="EC" id="3.2.1.17" evidence="5"/>
<dbReference type="AlphaFoldDB" id="A0A7X6D716"/>
<evidence type="ECO:0000313" key="9">
    <source>
        <dbReference type="Proteomes" id="UP000521358"/>
    </source>
</evidence>
<comment type="caution">
    <text evidence="8">The sequence shown here is derived from an EMBL/GenBank/DDBJ whole genome shotgun (WGS) entry which is preliminary data.</text>
</comment>
<feature type="signal peptide" evidence="6">
    <location>
        <begin position="1"/>
        <end position="22"/>
    </location>
</feature>
<dbReference type="PROSITE" id="PS51780">
    <property type="entry name" value="GW"/>
    <property type="match status" value="4"/>
</dbReference>
<accession>A0A7X6D716</accession>
<dbReference type="GO" id="GO:0009253">
    <property type="term" value="P:peptidoglycan catabolic process"/>
    <property type="evidence" value="ECO:0007669"/>
    <property type="project" value="InterPro"/>
</dbReference>
<feature type="domain" description="GW" evidence="7">
    <location>
        <begin position="913"/>
        <end position="989"/>
    </location>
</feature>
<evidence type="ECO:0000256" key="1">
    <source>
        <dbReference type="ARBA" id="ARBA00010646"/>
    </source>
</evidence>
<dbReference type="InterPro" id="IPR038200">
    <property type="entry name" value="GW_dom_sf"/>
</dbReference>
<dbReference type="GO" id="GO:0016998">
    <property type="term" value="P:cell wall macromolecule catabolic process"/>
    <property type="evidence" value="ECO:0007669"/>
    <property type="project" value="InterPro"/>
</dbReference>
<name>A0A7X6D716_9ENTE</name>
<organism evidence="8 9">
    <name type="scientific">Vagococcus fluvialis</name>
    <dbReference type="NCBI Taxonomy" id="2738"/>
    <lineage>
        <taxon>Bacteria</taxon>
        <taxon>Bacillati</taxon>
        <taxon>Bacillota</taxon>
        <taxon>Bacilli</taxon>
        <taxon>Lactobacillales</taxon>
        <taxon>Enterococcaceae</taxon>
        <taxon>Vagococcus</taxon>
    </lineage>
</organism>
<feature type="domain" description="GW" evidence="7">
    <location>
        <begin position="436"/>
        <end position="515"/>
    </location>
</feature>
<dbReference type="InterPro" id="IPR025987">
    <property type="entry name" value="GW_dom"/>
</dbReference>
<dbReference type="InterPro" id="IPR018077">
    <property type="entry name" value="Glyco_hydro_fam25_subgr"/>
</dbReference>
<evidence type="ECO:0000256" key="4">
    <source>
        <dbReference type="ARBA" id="ARBA00023295"/>
    </source>
</evidence>
<evidence type="ECO:0000259" key="7">
    <source>
        <dbReference type="PROSITE" id="PS51780"/>
    </source>
</evidence>
<dbReference type="Gene3D" id="2.30.30.170">
    <property type="match status" value="8"/>
</dbReference>
<dbReference type="PANTHER" id="PTHR34135:SF2">
    <property type="entry name" value="LYSOZYME"/>
    <property type="match status" value="1"/>
</dbReference>
<feature type="domain" description="GW" evidence="7">
    <location>
        <begin position="595"/>
        <end position="674"/>
    </location>
</feature>
<gene>
    <name evidence="8" type="ORF">HED35_02495</name>
</gene>
<dbReference type="Pfam" id="PF13457">
    <property type="entry name" value="GW"/>
    <property type="match status" value="8"/>
</dbReference>
<comment type="catalytic activity">
    <reaction evidence="5">
        <text>Hydrolysis of (1-&gt;4)-beta-linkages between N-acetylmuramic acid and N-acetyl-D-glucosamine residues in a peptidoglycan and between N-acetyl-D-glucosamine residues in chitodextrins.</text>
        <dbReference type="EC" id="3.2.1.17"/>
    </reaction>
</comment>
<evidence type="ECO:0000256" key="5">
    <source>
        <dbReference type="RuleBase" id="RU361176"/>
    </source>
</evidence>
<keyword evidence="4 5" id="KW-0326">Glycosidase</keyword>
<dbReference type="GO" id="GO:0003796">
    <property type="term" value="F:lysozyme activity"/>
    <property type="evidence" value="ECO:0007669"/>
    <property type="project" value="UniProtKB-EC"/>
</dbReference>
<evidence type="ECO:0000256" key="6">
    <source>
        <dbReference type="SAM" id="SignalP"/>
    </source>
</evidence>
<feature type="chain" id="PRO_5031363169" description="Lysozyme" evidence="6">
    <location>
        <begin position="23"/>
        <end position="989"/>
    </location>
</feature>
<reference evidence="8 9" key="1">
    <citation type="submission" date="2020-03" db="EMBL/GenBank/DDBJ databases">
        <title>Bacterial samples isolated from urine from healthy bovine heifers (Gyr breed).</title>
        <authorList>
            <person name="Giannattasio-Ferraz S."/>
            <person name="Maskeri L."/>
            <person name="Penido A."/>
            <person name="Barbosa-Stancioli E.F."/>
            <person name="Putonti C."/>
        </authorList>
    </citation>
    <scope>NUCLEOTIDE SEQUENCE [LARGE SCALE GENOMIC DNA]</scope>
    <source>
        <strain evidence="8 9">UFMG-H7</strain>
    </source>
</reference>